<protein>
    <submittedName>
        <fullName evidence="3">Uncharacterized protein</fullName>
    </submittedName>
</protein>
<organism evidence="3 4">
    <name type="scientific">Pythium oligandrum</name>
    <name type="common">Mycoparasitic fungus</name>
    <dbReference type="NCBI Taxonomy" id="41045"/>
    <lineage>
        <taxon>Eukaryota</taxon>
        <taxon>Sar</taxon>
        <taxon>Stramenopiles</taxon>
        <taxon>Oomycota</taxon>
        <taxon>Peronosporomycetes</taxon>
        <taxon>Pythiales</taxon>
        <taxon>Pythiaceae</taxon>
        <taxon>Pythium</taxon>
    </lineage>
</organism>
<feature type="signal peptide" evidence="2">
    <location>
        <begin position="1"/>
        <end position="18"/>
    </location>
</feature>
<dbReference type="EMBL" id="SPLM01000075">
    <property type="protein sequence ID" value="TMW61804.1"/>
    <property type="molecule type" value="Genomic_DNA"/>
</dbReference>
<sequence>MLRVATIALLAFASQVFAAVDVNDPVYSLFAVRTANQLHQIELAISEMNTKTVTQKGYNSLQISINDALAKGTATPKDVKAQIDDFLADSDKLDAGFAAFVAKEPVEDELKPSEVAPAASWNLLVYSAKAALTDAKLLSKYQKDLDTVASTGKASIEKETAIADVVKTTLDPFVKKVATADKVDLTTASATVLKDVKKQLDAGKTQLDGAAGGSTGSSTGKTSAGGSDDDDSAPGTTKPNNSAKDDADSLTKDDDADSAATGSEEADTVATKKPSETPAPSSASTITAVGVTVAAAVVASFAL</sequence>
<reference evidence="3" key="1">
    <citation type="submission" date="2019-03" db="EMBL/GenBank/DDBJ databases">
        <title>Long read genome sequence of the mycoparasitic Pythium oligandrum ATCC 38472 isolated from sugarbeet rhizosphere.</title>
        <authorList>
            <person name="Gaulin E."/>
        </authorList>
    </citation>
    <scope>NUCLEOTIDE SEQUENCE</scope>
    <source>
        <strain evidence="3">ATCC 38472_TT</strain>
    </source>
</reference>
<evidence type="ECO:0000256" key="1">
    <source>
        <dbReference type="SAM" id="MobiDB-lite"/>
    </source>
</evidence>
<keyword evidence="4" id="KW-1185">Reference proteome</keyword>
<feature type="compositionally biased region" description="Low complexity" evidence="1">
    <location>
        <begin position="276"/>
        <end position="287"/>
    </location>
</feature>
<dbReference type="Proteomes" id="UP000794436">
    <property type="component" value="Unassembled WGS sequence"/>
</dbReference>
<evidence type="ECO:0000313" key="3">
    <source>
        <dbReference type="EMBL" id="TMW61804.1"/>
    </source>
</evidence>
<feature type="compositionally biased region" description="Low complexity" evidence="1">
    <location>
        <begin position="216"/>
        <end position="226"/>
    </location>
</feature>
<keyword evidence="2" id="KW-0732">Signal</keyword>
<feature type="compositionally biased region" description="Basic and acidic residues" evidence="1">
    <location>
        <begin position="243"/>
        <end position="253"/>
    </location>
</feature>
<evidence type="ECO:0000313" key="4">
    <source>
        <dbReference type="Proteomes" id="UP000794436"/>
    </source>
</evidence>
<dbReference type="AlphaFoldDB" id="A0A8K1CEZ4"/>
<accession>A0A8K1CEZ4</accession>
<feature type="region of interest" description="Disordered" evidence="1">
    <location>
        <begin position="206"/>
        <end position="287"/>
    </location>
</feature>
<name>A0A8K1CEZ4_PYTOL</name>
<comment type="caution">
    <text evidence="3">The sequence shown here is derived from an EMBL/GenBank/DDBJ whole genome shotgun (WGS) entry which is preliminary data.</text>
</comment>
<proteinExistence type="predicted"/>
<feature type="chain" id="PRO_5035475324" evidence="2">
    <location>
        <begin position="19"/>
        <end position="303"/>
    </location>
</feature>
<gene>
    <name evidence="3" type="ORF">Poli38472_010867</name>
</gene>
<evidence type="ECO:0000256" key="2">
    <source>
        <dbReference type="SAM" id="SignalP"/>
    </source>
</evidence>